<feature type="transmembrane region" description="Helical" evidence="8">
    <location>
        <begin position="103"/>
        <end position="122"/>
    </location>
</feature>
<dbReference type="Pfam" id="PF09594">
    <property type="entry name" value="GT87"/>
    <property type="match status" value="1"/>
</dbReference>
<evidence type="ECO:0000256" key="8">
    <source>
        <dbReference type="SAM" id="Phobius"/>
    </source>
</evidence>
<dbReference type="EMBL" id="JAYWMA010000004">
    <property type="protein sequence ID" value="MEX3528454.1"/>
    <property type="molecule type" value="Genomic_DNA"/>
</dbReference>
<feature type="transmembrane region" description="Helical" evidence="8">
    <location>
        <begin position="128"/>
        <end position="147"/>
    </location>
</feature>
<dbReference type="Proteomes" id="UP001558353">
    <property type="component" value="Unassembled WGS sequence"/>
</dbReference>
<evidence type="ECO:0000256" key="7">
    <source>
        <dbReference type="ARBA" id="ARBA00024033"/>
    </source>
</evidence>
<sequence>MTTATSRTRTPAAGILRTTWARIAIVVAFVALAATKLIDFSGNARYLLDADVYAVGGRRLLDGLPLYDGAFPTSIDIWLPFTYPPVAAVLFAPLALIPLQLTFVLVTAVTIVALWYVLKVVVVKLGGLAPTDAGWLALALTTALLWFGPVHTTLSFGQVNVMLMALVAIDVLVVPPKYRGLLTGAAIAVKLTPAVFGLWFLLRLDWAGIARIAASAGALTLLGHLVVPVDSTQYWTDTLINTGRIGGPMYASNQSIDAELWRLGLHTEESGGGLWLLLVLVALAVTVVVMLRLLRDGHPFLAVGANALFGLLASPVSWSHHWVWVPVMVVAVAALALRSDGAGNGLAWFFVFSGLVCFALEPQALAPAEQGRELDWSVFWHVFGNSYLWWAVAALVMLWFLSKRLPKAQTGLMSNA</sequence>
<keyword evidence="5 8" id="KW-1133">Transmembrane helix</keyword>
<feature type="transmembrane region" description="Helical" evidence="8">
    <location>
        <begin position="154"/>
        <end position="174"/>
    </location>
</feature>
<keyword evidence="4 8" id="KW-0812">Transmembrane</keyword>
<evidence type="ECO:0000313" key="9">
    <source>
        <dbReference type="EMBL" id="MEX3528454.1"/>
    </source>
</evidence>
<comment type="similarity">
    <text evidence="7">Belongs to the glycosyltransferase 87 family.</text>
</comment>
<evidence type="ECO:0000256" key="6">
    <source>
        <dbReference type="ARBA" id="ARBA00023136"/>
    </source>
</evidence>
<feature type="transmembrane region" description="Helical" evidence="8">
    <location>
        <begin position="180"/>
        <end position="202"/>
    </location>
</feature>
<accession>A0ABV3UTC4</accession>
<keyword evidence="2" id="KW-1003">Cell membrane</keyword>
<organism evidence="9 10">
    <name type="scientific">Corynebacterium xerosis</name>
    <dbReference type="NCBI Taxonomy" id="1725"/>
    <lineage>
        <taxon>Bacteria</taxon>
        <taxon>Bacillati</taxon>
        <taxon>Actinomycetota</taxon>
        <taxon>Actinomycetes</taxon>
        <taxon>Mycobacteriales</taxon>
        <taxon>Corynebacteriaceae</taxon>
        <taxon>Corynebacterium</taxon>
    </lineage>
</organism>
<keyword evidence="10" id="KW-1185">Reference proteome</keyword>
<proteinExistence type="inferred from homology"/>
<evidence type="ECO:0000256" key="3">
    <source>
        <dbReference type="ARBA" id="ARBA00022679"/>
    </source>
</evidence>
<keyword evidence="3" id="KW-0808">Transferase</keyword>
<evidence type="ECO:0000256" key="1">
    <source>
        <dbReference type="ARBA" id="ARBA00004651"/>
    </source>
</evidence>
<comment type="caution">
    <text evidence="9">The sequence shown here is derived from an EMBL/GenBank/DDBJ whole genome shotgun (WGS) entry which is preliminary data.</text>
</comment>
<feature type="transmembrane region" description="Helical" evidence="8">
    <location>
        <begin position="20"/>
        <end position="38"/>
    </location>
</feature>
<evidence type="ECO:0000256" key="5">
    <source>
        <dbReference type="ARBA" id="ARBA00022989"/>
    </source>
</evidence>
<evidence type="ECO:0000256" key="4">
    <source>
        <dbReference type="ARBA" id="ARBA00022692"/>
    </source>
</evidence>
<gene>
    <name evidence="9" type="ORF">VVR64_05160</name>
</gene>
<reference evidence="9 10" key="1">
    <citation type="journal article" date="2024" name="Fungal Genet. Biol.">
        <title>The porcine skin microbiome exhibits broad fungal antagonism.</title>
        <authorList>
            <person name="De La Cruz K.F."/>
            <person name="Townsend E.C."/>
            <person name="Alex Cheong J.Z."/>
            <person name="Salamzade R."/>
            <person name="Liu A."/>
            <person name="Sandstrom S."/>
            <person name="Davila E."/>
            <person name="Huang L."/>
            <person name="Xu K.H."/>
            <person name="Wu S.Y."/>
            <person name="Meudt J.J."/>
            <person name="Shanmuganayagam D."/>
            <person name="Gibson A.L.F."/>
            <person name="Kalan L.R."/>
        </authorList>
    </citation>
    <scope>NUCLEOTIDE SEQUENCE [LARGE SCALE GENOMIC DNA]</scope>
    <source>
        <strain evidence="9 10">LK2569</strain>
    </source>
</reference>
<dbReference type="InterPro" id="IPR018584">
    <property type="entry name" value="GT87"/>
</dbReference>
<feature type="transmembrane region" description="Helical" evidence="8">
    <location>
        <begin position="378"/>
        <end position="401"/>
    </location>
</feature>
<dbReference type="RefSeq" id="WP_368522286.1">
    <property type="nucleotide sequence ID" value="NZ_JAYWMA010000004.1"/>
</dbReference>
<keyword evidence="6 8" id="KW-0472">Membrane</keyword>
<comment type="subcellular location">
    <subcellularLocation>
        <location evidence="1">Cell membrane</location>
        <topology evidence="1">Multi-pass membrane protein</topology>
    </subcellularLocation>
</comment>
<evidence type="ECO:0000256" key="2">
    <source>
        <dbReference type="ARBA" id="ARBA00022475"/>
    </source>
</evidence>
<evidence type="ECO:0000313" key="10">
    <source>
        <dbReference type="Proteomes" id="UP001558353"/>
    </source>
</evidence>
<protein>
    <submittedName>
        <fullName evidence="9">Glycosyltransferase 87 family protein</fullName>
    </submittedName>
</protein>
<feature type="transmembrane region" description="Helical" evidence="8">
    <location>
        <begin position="273"/>
        <end position="293"/>
    </location>
</feature>
<feature type="transmembrane region" description="Helical" evidence="8">
    <location>
        <begin position="346"/>
        <end position="366"/>
    </location>
</feature>
<name>A0ABV3UTC4_9CORY</name>
<feature type="transmembrane region" description="Helical" evidence="8">
    <location>
        <begin position="322"/>
        <end position="339"/>
    </location>
</feature>
<feature type="transmembrane region" description="Helical" evidence="8">
    <location>
        <begin position="209"/>
        <end position="227"/>
    </location>
</feature>